<accession>A0A5N0VPY3</accession>
<dbReference type="EMBL" id="VMNW02000001">
    <property type="protein sequence ID" value="KAA9166902.1"/>
    <property type="molecule type" value="Genomic_DNA"/>
</dbReference>
<protein>
    <recommendedName>
        <fullName evidence="3">G domain-containing protein</fullName>
    </recommendedName>
</protein>
<keyword evidence="2" id="KW-1185">Reference proteome</keyword>
<dbReference type="OrthoDB" id="4379468at2"/>
<name>A0A5N0VPY3_9PSEU</name>
<dbReference type="Gene3D" id="3.40.50.300">
    <property type="entry name" value="P-loop containing nucleotide triphosphate hydrolases"/>
    <property type="match status" value="1"/>
</dbReference>
<dbReference type="AlphaFoldDB" id="A0A5N0VPY3"/>
<proteinExistence type="predicted"/>
<sequence>MSLAARTRSLLERALEAYRDSPRAVNWLRRHLDRFDDPVRLAIVGARQSGKSTMVNAIGGEEFAKEGEGLAWFRTAPSRSQSELVLLDTPAIDADAGPKTVEGICMEADAVLFLVRHPRNADLSFLHTLQDHPIARAAAVNSIIVLSRADELGGGRVDALISARQVARRYRREPETSELCQDVVPVAGLLAAAGRTMREDEFEALARLAAVSRTELEPHLLSVHRLLAQDAAVRAPLLERFGLFGVRLAVTLIRRGAHTLPALAAQLVPRSGLAELRDSVEQNFMARQAILKARSALLGLDVVLRMEPHPHAAGLAGELERILASAHDFRELRLLASLRGGRTGLPPELRAEAIRLLGGQGVGLADRVGGDGTSLQRTIFDALRKWREYAEDPACGAGDRRVAAAVLRSCEEMANGGI</sequence>
<evidence type="ECO:0000313" key="1">
    <source>
        <dbReference type="EMBL" id="KAA9166902.1"/>
    </source>
</evidence>
<dbReference type="SUPFAM" id="SSF52540">
    <property type="entry name" value="P-loop containing nucleoside triphosphate hydrolases"/>
    <property type="match status" value="1"/>
</dbReference>
<evidence type="ECO:0000313" key="2">
    <source>
        <dbReference type="Proteomes" id="UP000319769"/>
    </source>
</evidence>
<gene>
    <name evidence="1" type="ORF">FPZ12_001550</name>
</gene>
<reference evidence="1" key="1">
    <citation type="submission" date="2019-09" db="EMBL/GenBank/DDBJ databases">
        <authorList>
            <person name="Teo W.F.A."/>
            <person name="Duangmal K."/>
        </authorList>
    </citation>
    <scope>NUCLEOTIDE SEQUENCE [LARGE SCALE GENOMIC DNA]</scope>
    <source>
        <strain evidence="1">K81G1</strain>
    </source>
</reference>
<evidence type="ECO:0008006" key="3">
    <source>
        <dbReference type="Google" id="ProtNLM"/>
    </source>
</evidence>
<dbReference type="InterPro" id="IPR027417">
    <property type="entry name" value="P-loop_NTPase"/>
</dbReference>
<comment type="caution">
    <text evidence="1">The sequence shown here is derived from an EMBL/GenBank/DDBJ whole genome shotgun (WGS) entry which is preliminary data.</text>
</comment>
<organism evidence="1 2">
    <name type="scientific">Amycolatopsis acidicola</name>
    <dbReference type="NCBI Taxonomy" id="2596893"/>
    <lineage>
        <taxon>Bacteria</taxon>
        <taxon>Bacillati</taxon>
        <taxon>Actinomycetota</taxon>
        <taxon>Actinomycetes</taxon>
        <taxon>Pseudonocardiales</taxon>
        <taxon>Pseudonocardiaceae</taxon>
        <taxon>Amycolatopsis</taxon>
    </lineage>
</organism>
<dbReference type="RefSeq" id="WP_144758331.1">
    <property type="nucleotide sequence ID" value="NZ_VMNW02000001.1"/>
</dbReference>
<dbReference type="Proteomes" id="UP000319769">
    <property type="component" value="Unassembled WGS sequence"/>
</dbReference>